<organism evidence="2 3">
    <name type="scientific">Diplogelasinospora grovesii</name>
    <dbReference type="NCBI Taxonomy" id="303347"/>
    <lineage>
        <taxon>Eukaryota</taxon>
        <taxon>Fungi</taxon>
        <taxon>Dikarya</taxon>
        <taxon>Ascomycota</taxon>
        <taxon>Pezizomycotina</taxon>
        <taxon>Sordariomycetes</taxon>
        <taxon>Sordariomycetidae</taxon>
        <taxon>Sordariales</taxon>
        <taxon>Diplogelasinosporaceae</taxon>
        <taxon>Diplogelasinospora</taxon>
    </lineage>
</organism>
<accession>A0AAN6S9J0</accession>
<reference evidence="3" key="1">
    <citation type="journal article" date="2023" name="Mol. Phylogenet. Evol.">
        <title>Genome-scale phylogeny and comparative genomics of the fungal order Sordariales.</title>
        <authorList>
            <person name="Hensen N."/>
            <person name="Bonometti L."/>
            <person name="Westerberg I."/>
            <person name="Brannstrom I.O."/>
            <person name="Guillou S."/>
            <person name="Cros-Aarteil S."/>
            <person name="Calhoun S."/>
            <person name="Haridas S."/>
            <person name="Kuo A."/>
            <person name="Mondo S."/>
            <person name="Pangilinan J."/>
            <person name="Riley R."/>
            <person name="LaButti K."/>
            <person name="Andreopoulos B."/>
            <person name="Lipzen A."/>
            <person name="Chen C."/>
            <person name="Yan M."/>
            <person name="Daum C."/>
            <person name="Ng V."/>
            <person name="Clum A."/>
            <person name="Steindorff A."/>
            <person name="Ohm R.A."/>
            <person name="Martin F."/>
            <person name="Silar P."/>
            <person name="Natvig D.O."/>
            <person name="Lalanne C."/>
            <person name="Gautier V."/>
            <person name="Ament-Velasquez S.L."/>
            <person name="Kruys A."/>
            <person name="Hutchinson M.I."/>
            <person name="Powell A.J."/>
            <person name="Barry K."/>
            <person name="Miller A.N."/>
            <person name="Grigoriev I.V."/>
            <person name="Debuchy R."/>
            <person name="Gladieux P."/>
            <person name="Hiltunen Thoren M."/>
            <person name="Johannesson H."/>
        </authorList>
    </citation>
    <scope>NUCLEOTIDE SEQUENCE [LARGE SCALE GENOMIC DNA]</scope>
    <source>
        <strain evidence="3">CBS 340.73</strain>
    </source>
</reference>
<gene>
    <name evidence="2" type="ORF">QBC46DRAFT_370781</name>
</gene>
<dbReference type="AlphaFoldDB" id="A0AAN6S9J0"/>
<evidence type="ECO:0000256" key="1">
    <source>
        <dbReference type="SAM" id="MobiDB-lite"/>
    </source>
</evidence>
<dbReference type="SUPFAM" id="SSF81383">
    <property type="entry name" value="F-box domain"/>
    <property type="match status" value="1"/>
</dbReference>
<evidence type="ECO:0000313" key="2">
    <source>
        <dbReference type="EMBL" id="KAK3946082.1"/>
    </source>
</evidence>
<feature type="region of interest" description="Disordered" evidence="1">
    <location>
        <begin position="351"/>
        <end position="371"/>
    </location>
</feature>
<protein>
    <recommendedName>
        <fullName evidence="4">F-box domain-containing protein</fullName>
    </recommendedName>
</protein>
<evidence type="ECO:0000313" key="3">
    <source>
        <dbReference type="Proteomes" id="UP001303473"/>
    </source>
</evidence>
<dbReference type="EMBL" id="MU853753">
    <property type="protein sequence ID" value="KAK3946082.1"/>
    <property type="molecule type" value="Genomic_DNA"/>
</dbReference>
<comment type="caution">
    <text evidence="2">The sequence shown here is derived from an EMBL/GenBank/DDBJ whole genome shotgun (WGS) entry which is preliminary data.</text>
</comment>
<dbReference type="Proteomes" id="UP001303473">
    <property type="component" value="Unassembled WGS sequence"/>
</dbReference>
<name>A0AAN6S9J0_9PEZI</name>
<keyword evidence="3" id="KW-1185">Reference proteome</keyword>
<sequence length="371" mass="42124">MLLNYELAHLKNSQLRLSRRCTMLLLQLPMELLLYILSYLGPESFRQDIRRLTISRRWYDFAWQIFVRDLQLTASSLIRFTEDEAVLMRSQPHITTIKLSFEGFEEDPRPLTQTDRRGIMPCDTDVDAVNEWTAQLNSSLANLAAMLQQCPGLRCLKLKAGPERPELGLLRRGYLMVKPLADLLSVCHLTSLEFDTAGCCYPLSHQAGDSSIHLCCSINSLLPSLRRLRCRMNSICESLLEPPTTHDKPLDLEEVIVNLSLSELSDTVTSYRYPDRCQSVPGETFLQLKEAIESQATRLACELRNPRMVRVISHKLPSLGIYAFDAVAGQRIRLETNTQWDADGVVVDEGDREDETDLFDSDSSAAPEIVF</sequence>
<dbReference type="InterPro" id="IPR036047">
    <property type="entry name" value="F-box-like_dom_sf"/>
</dbReference>
<feature type="compositionally biased region" description="Acidic residues" evidence="1">
    <location>
        <begin position="351"/>
        <end position="360"/>
    </location>
</feature>
<evidence type="ECO:0008006" key="4">
    <source>
        <dbReference type="Google" id="ProtNLM"/>
    </source>
</evidence>
<proteinExistence type="predicted"/>